<dbReference type="AlphaFoldDB" id="A0A6A6UK37"/>
<feature type="signal peptide" evidence="1">
    <location>
        <begin position="1"/>
        <end position="19"/>
    </location>
</feature>
<feature type="chain" id="PRO_5025660523" evidence="1">
    <location>
        <begin position="20"/>
        <end position="417"/>
    </location>
</feature>
<keyword evidence="1" id="KW-0732">Signal</keyword>
<proteinExistence type="predicted"/>
<evidence type="ECO:0000313" key="2">
    <source>
        <dbReference type="EMBL" id="KAF2671843.1"/>
    </source>
</evidence>
<dbReference type="Proteomes" id="UP000799302">
    <property type="component" value="Unassembled WGS sequence"/>
</dbReference>
<evidence type="ECO:0000256" key="1">
    <source>
        <dbReference type="SAM" id="SignalP"/>
    </source>
</evidence>
<dbReference type="InterPro" id="IPR023296">
    <property type="entry name" value="Glyco_hydro_beta-prop_sf"/>
</dbReference>
<organism evidence="2 3">
    <name type="scientific">Microthyrium microscopicum</name>
    <dbReference type="NCBI Taxonomy" id="703497"/>
    <lineage>
        <taxon>Eukaryota</taxon>
        <taxon>Fungi</taxon>
        <taxon>Dikarya</taxon>
        <taxon>Ascomycota</taxon>
        <taxon>Pezizomycotina</taxon>
        <taxon>Dothideomycetes</taxon>
        <taxon>Dothideomycetes incertae sedis</taxon>
        <taxon>Microthyriales</taxon>
        <taxon>Microthyriaceae</taxon>
        <taxon>Microthyrium</taxon>
    </lineage>
</organism>
<name>A0A6A6UK37_9PEZI</name>
<keyword evidence="3" id="KW-1185">Reference proteome</keyword>
<reference evidence="2" key="1">
    <citation type="journal article" date="2020" name="Stud. Mycol.">
        <title>101 Dothideomycetes genomes: a test case for predicting lifestyles and emergence of pathogens.</title>
        <authorList>
            <person name="Haridas S."/>
            <person name="Albert R."/>
            <person name="Binder M."/>
            <person name="Bloem J."/>
            <person name="Labutti K."/>
            <person name="Salamov A."/>
            <person name="Andreopoulos B."/>
            <person name="Baker S."/>
            <person name="Barry K."/>
            <person name="Bills G."/>
            <person name="Bluhm B."/>
            <person name="Cannon C."/>
            <person name="Castanera R."/>
            <person name="Culley D."/>
            <person name="Daum C."/>
            <person name="Ezra D."/>
            <person name="Gonzalez J."/>
            <person name="Henrissat B."/>
            <person name="Kuo A."/>
            <person name="Liang C."/>
            <person name="Lipzen A."/>
            <person name="Lutzoni F."/>
            <person name="Magnuson J."/>
            <person name="Mondo S."/>
            <person name="Nolan M."/>
            <person name="Ohm R."/>
            <person name="Pangilinan J."/>
            <person name="Park H.-J."/>
            <person name="Ramirez L."/>
            <person name="Alfaro M."/>
            <person name="Sun H."/>
            <person name="Tritt A."/>
            <person name="Yoshinaga Y."/>
            <person name="Zwiers L.-H."/>
            <person name="Turgeon B."/>
            <person name="Goodwin S."/>
            <person name="Spatafora J."/>
            <person name="Crous P."/>
            <person name="Grigoriev I."/>
        </authorList>
    </citation>
    <scope>NUCLEOTIDE SEQUENCE</scope>
    <source>
        <strain evidence="2">CBS 115976</strain>
    </source>
</reference>
<dbReference type="Gene3D" id="2.115.10.20">
    <property type="entry name" value="Glycosyl hydrolase domain, family 43"/>
    <property type="match status" value="1"/>
</dbReference>
<accession>A0A6A6UK37</accession>
<evidence type="ECO:0000313" key="3">
    <source>
        <dbReference type="Proteomes" id="UP000799302"/>
    </source>
</evidence>
<gene>
    <name evidence="2" type="ORF">BT63DRAFT_180901</name>
</gene>
<dbReference type="EMBL" id="MU004232">
    <property type="protein sequence ID" value="KAF2671843.1"/>
    <property type="molecule type" value="Genomic_DNA"/>
</dbReference>
<sequence>MLTLFIAIIFCVSWSNAQAKIPIYPLTNFSNGGTARYFSDPYHVPYHKSKEVYISGTTHKYLECDDFLQPGCASSLENKYISNHHLNQTAKHSGTTICGAAGIHPFQRTKDGKRSWDAIVTLHVQDNNNCSGISGWSVIVHAHPEHDTKVDSPPKSWIGDQVLVGSFAKNVPANYDGKYFQTPDGELYLVYQKQHSKKPKRDGVFAWRLDNPTTKKAGSKPIMLLLPDKHLNSENYVGSPHFKLIETGNIRAIAGKFVMAYSVGAYNHPTYKMGIAYSDTFLPTNGKPYRKVMKDNPHNLWKSKGPKEVYYLLQSEVQHDGWRYVGDQVLAPGVPTVAQIGPNGGWVATFAGFDPGDAPLKKGTDKFVGSHRRPYFVELDVKVPKNVSVKDASDGELQGWITPVHKKVGTEANHIEL</sequence>
<dbReference type="SUPFAM" id="SSF75005">
    <property type="entry name" value="Arabinanase/levansucrase/invertase"/>
    <property type="match status" value="1"/>
</dbReference>
<dbReference type="OrthoDB" id="5144490at2759"/>
<protein>
    <submittedName>
        <fullName evidence="2">Uncharacterized protein</fullName>
    </submittedName>
</protein>